<dbReference type="SMART" id="SM00271">
    <property type="entry name" value="DnaJ"/>
    <property type="match status" value="1"/>
</dbReference>
<dbReference type="InterPro" id="IPR036869">
    <property type="entry name" value="J_dom_sf"/>
</dbReference>
<dbReference type="FunFam" id="2.60.260.20:FF:000004">
    <property type="entry name" value="Molecular chaperone DnaJ"/>
    <property type="match status" value="1"/>
</dbReference>
<evidence type="ECO:0000259" key="17">
    <source>
        <dbReference type="PROSITE" id="PS51188"/>
    </source>
</evidence>
<comment type="subcellular location">
    <subcellularLocation>
        <location evidence="1 13">Cytoplasm</location>
    </subcellularLocation>
</comment>
<dbReference type="GO" id="GO:0008270">
    <property type="term" value="F:zinc ion binding"/>
    <property type="evidence" value="ECO:0007669"/>
    <property type="project" value="UniProtKB-UniRule"/>
</dbReference>
<evidence type="ECO:0000256" key="1">
    <source>
        <dbReference type="ARBA" id="ARBA00004496"/>
    </source>
</evidence>
<accession>V7HY05</accession>
<evidence type="ECO:0000256" key="9">
    <source>
        <dbReference type="ARBA" id="ARBA00023016"/>
    </source>
</evidence>
<dbReference type="PANTHER" id="PTHR43096">
    <property type="entry name" value="DNAJ HOMOLOG 1, MITOCHONDRIAL-RELATED"/>
    <property type="match status" value="1"/>
</dbReference>
<dbReference type="GO" id="GO:0005737">
    <property type="term" value="C:cytoplasm"/>
    <property type="evidence" value="ECO:0007669"/>
    <property type="project" value="UniProtKB-SubCell"/>
</dbReference>
<keyword evidence="10 13" id="KW-0143">Chaperone</keyword>
<dbReference type="SUPFAM" id="SSF46565">
    <property type="entry name" value="Chaperone J-domain"/>
    <property type="match status" value="1"/>
</dbReference>
<dbReference type="CDD" id="cd06257">
    <property type="entry name" value="DnaJ"/>
    <property type="match status" value="1"/>
</dbReference>
<evidence type="ECO:0000256" key="4">
    <source>
        <dbReference type="ARBA" id="ARBA00022705"/>
    </source>
</evidence>
<dbReference type="Gene3D" id="2.60.260.20">
    <property type="entry name" value="Urease metallochaperone UreE, N-terminal domain"/>
    <property type="match status" value="2"/>
</dbReference>
<evidence type="ECO:0000256" key="2">
    <source>
        <dbReference type="ARBA" id="ARBA00011738"/>
    </source>
</evidence>
<feature type="region of interest" description="Disordered" evidence="15">
    <location>
        <begin position="361"/>
        <end position="390"/>
    </location>
</feature>
<dbReference type="Gene3D" id="1.10.287.110">
    <property type="entry name" value="DnaJ domain"/>
    <property type="match status" value="1"/>
</dbReference>
<feature type="binding site" evidence="13">
    <location>
        <position position="174"/>
    </location>
    <ligand>
        <name>Zn(2+)</name>
        <dbReference type="ChEBI" id="CHEBI:29105"/>
        <label>2</label>
    </ligand>
</feature>
<keyword evidence="8 13" id="KW-0862">Zinc</keyword>
<dbReference type="EMBL" id="AWWH01000145">
    <property type="protein sequence ID" value="ETA73886.1"/>
    <property type="molecule type" value="Genomic_DNA"/>
</dbReference>
<organism evidence="18 19">
    <name type="scientific">Ligilactobacillus equi DPC 6820</name>
    <dbReference type="NCBI Taxonomy" id="1392007"/>
    <lineage>
        <taxon>Bacteria</taxon>
        <taxon>Bacillati</taxon>
        <taxon>Bacillota</taxon>
        <taxon>Bacilli</taxon>
        <taxon>Lactobacillales</taxon>
        <taxon>Lactobacillaceae</taxon>
        <taxon>Ligilactobacillus</taxon>
    </lineage>
</organism>
<keyword evidence="9 13" id="KW-0346">Stress response</keyword>
<feature type="binding site" evidence="13">
    <location>
        <position position="157"/>
    </location>
    <ligand>
        <name>Zn(2+)</name>
        <dbReference type="ChEBI" id="CHEBI:29105"/>
        <label>1</label>
    </ligand>
</feature>
<comment type="similarity">
    <text evidence="11 13">Belongs to the DnaJ family.</text>
</comment>
<evidence type="ECO:0000313" key="18">
    <source>
        <dbReference type="EMBL" id="ETA73886.1"/>
    </source>
</evidence>
<dbReference type="PATRIC" id="fig|1392007.3.peg.1330"/>
<dbReference type="PANTHER" id="PTHR43096:SF48">
    <property type="entry name" value="CHAPERONE PROTEIN DNAJ"/>
    <property type="match status" value="1"/>
</dbReference>
<evidence type="ECO:0000256" key="10">
    <source>
        <dbReference type="ARBA" id="ARBA00023186"/>
    </source>
</evidence>
<dbReference type="InterPro" id="IPR012724">
    <property type="entry name" value="DnaJ"/>
</dbReference>
<dbReference type="GO" id="GO:0009408">
    <property type="term" value="P:response to heat"/>
    <property type="evidence" value="ECO:0007669"/>
    <property type="project" value="InterPro"/>
</dbReference>
<feature type="binding site" evidence="13">
    <location>
        <position position="160"/>
    </location>
    <ligand>
        <name>Zn(2+)</name>
        <dbReference type="ChEBI" id="CHEBI:29105"/>
        <label>1</label>
    </ligand>
</feature>
<comment type="function">
    <text evidence="13">Participates actively in the response to hyperosmotic and heat shock by preventing the aggregation of stress-denatured proteins and by disaggregating proteins, also in an autonomous, DnaK-independent fashion. Unfolded proteins bind initially to DnaJ; upon interaction with the DnaJ-bound protein, DnaK hydrolyzes its bound ATP, resulting in the formation of a stable complex. GrpE releases ADP from DnaK; ATP binding to DnaK triggers the release of the substrate protein, thus completing the reaction cycle. Several rounds of ATP-dependent interactions between DnaJ, DnaK and GrpE are required for fully efficient folding. Also involved, together with DnaK and GrpE, in the DNA replication of plasmids through activation of initiation proteins.</text>
</comment>
<dbReference type="InterPro" id="IPR018253">
    <property type="entry name" value="DnaJ_domain_CS"/>
</dbReference>
<dbReference type="Pfam" id="PF01556">
    <property type="entry name" value="DnaJ_C"/>
    <property type="match status" value="1"/>
</dbReference>
<protein>
    <recommendedName>
        <fullName evidence="12 13">Chaperone protein DnaJ</fullName>
    </recommendedName>
</protein>
<dbReference type="Pfam" id="PF00226">
    <property type="entry name" value="DnaJ"/>
    <property type="match status" value="1"/>
</dbReference>
<feature type="compositionally biased region" description="Basic and acidic residues" evidence="15">
    <location>
        <begin position="373"/>
        <end position="383"/>
    </location>
</feature>
<evidence type="ECO:0000256" key="8">
    <source>
        <dbReference type="ARBA" id="ARBA00022833"/>
    </source>
</evidence>
<dbReference type="HAMAP" id="MF_01152">
    <property type="entry name" value="DnaJ"/>
    <property type="match status" value="1"/>
</dbReference>
<dbReference type="InterPro" id="IPR008971">
    <property type="entry name" value="HSP40/DnaJ_pept-bd"/>
</dbReference>
<evidence type="ECO:0000256" key="7">
    <source>
        <dbReference type="ARBA" id="ARBA00022771"/>
    </source>
</evidence>
<dbReference type="CDD" id="cd10747">
    <property type="entry name" value="DnaJ_C"/>
    <property type="match status" value="1"/>
</dbReference>
<feature type="domain" description="J" evidence="16">
    <location>
        <begin position="10"/>
        <end position="74"/>
    </location>
</feature>
<evidence type="ECO:0000256" key="11">
    <source>
        <dbReference type="ARBA" id="ARBA00061004"/>
    </source>
</evidence>
<name>V7HY05_9LACO</name>
<dbReference type="NCBIfam" id="NF008035">
    <property type="entry name" value="PRK10767.1"/>
    <property type="match status" value="1"/>
</dbReference>
<sequence>MDRLMAEQRDPYEVLGVSKDASQADIKRAYRRLSKKYHPDLNQEPGAEEKFKEVNDAYEILGDEQKKAQYDQYGFAGSQGGFGGGQGYGGFSGFGGGQDFGGFEDIFSSFFGGGGSSARSANAPRQGRDMQYTMNLKFEEAIFGKKSEIQYSREQECHTCGGNGAKPGTSPQTCRKCGGRGFVQVERQTPLGRMMSQQECDVCHGSGQEITDKCPTCHGSGHEVKQHAIEVTVPAGVEDGNQLRLQGQGGAGENGGPYGDLYIVFRVAPSDKFEREGSEIYFTLPLSFAQVALGDEVKVPTVHGEVSLKIPAGTQTGTVFRLRGKGAPYLRGSGTGDQRVTVVVQTPKNLNKAQRDALQAFADASGEDPSGDDSVRERVEKFFNKKKKKR</sequence>
<evidence type="ECO:0000256" key="5">
    <source>
        <dbReference type="ARBA" id="ARBA00022723"/>
    </source>
</evidence>
<dbReference type="FunFam" id="1.10.287.110:FF:000031">
    <property type="entry name" value="Molecular chaperone DnaJ"/>
    <property type="match status" value="1"/>
</dbReference>
<feature type="binding site" evidence="13">
    <location>
        <position position="214"/>
    </location>
    <ligand>
        <name>Zn(2+)</name>
        <dbReference type="ChEBI" id="CHEBI:29105"/>
        <label>1</label>
    </ligand>
</feature>
<dbReference type="Pfam" id="PF00684">
    <property type="entry name" value="DnaJ_CXXCXGXG"/>
    <property type="match status" value="1"/>
</dbReference>
<keyword evidence="6 13" id="KW-0677">Repeat</keyword>
<feature type="repeat" description="CXXCXGXG motif" evidence="13">
    <location>
        <begin position="157"/>
        <end position="164"/>
    </location>
</feature>
<feature type="binding site" evidence="13">
    <location>
        <position position="200"/>
    </location>
    <ligand>
        <name>Zn(2+)</name>
        <dbReference type="ChEBI" id="CHEBI:29105"/>
        <label>2</label>
    </ligand>
</feature>
<keyword evidence="19" id="KW-1185">Reference proteome</keyword>
<dbReference type="InterPro" id="IPR001305">
    <property type="entry name" value="HSP_DnaJ_Cys-rich_dom"/>
</dbReference>
<dbReference type="AlphaFoldDB" id="V7HY05"/>
<evidence type="ECO:0000259" key="16">
    <source>
        <dbReference type="PROSITE" id="PS50076"/>
    </source>
</evidence>
<keyword evidence="3 13" id="KW-0963">Cytoplasm</keyword>
<feature type="domain" description="CR-type" evidence="17">
    <location>
        <begin position="144"/>
        <end position="226"/>
    </location>
</feature>
<dbReference type="NCBIfam" id="TIGR02349">
    <property type="entry name" value="DnaJ_bact"/>
    <property type="match status" value="1"/>
</dbReference>
<dbReference type="GO" id="GO:0051082">
    <property type="term" value="F:unfolded protein binding"/>
    <property type="evidence" value="ECO:0007669"/>
    <property type="project" value="UniProtKB-UniRule"/>
</dbReference>
<dbReference type="GO" id="GO:0006260">
    <property type="term" value="P:DNA replication"/>
    <property type="evidence" value="ECO:0007669"/>
    <property type="project" value="UniProtKB-KW"/>
</dbReference>
<dbReference type="InterPro" id="IPR036410">
    <property type="entry name" value="HSP_DnaJ_Cys-rich_dom_sf"/>
</dbReference>
<comment type="caution">
    <text evidence="18">The sequence shown here is derived from an EMBL/GenBank/DDBJ whole genome shotgun (WGS) entry which is preliminary data.</text>
</comment>
<evidence type="ECO:0000256" key="15">
    <source>
        <dbReference type="SAM" id="MobiDB-lite"/>
    </source>
</evidence>
<evidence type="ECO:0000256" key="6">
    <source>
        <dbReference type="ARBA" id="ARBA00022737"/>
    </source>
</evidence>
<comment type="subunit">
    <text evidence="2 13">Homodimer.</text>
</comment>
<gene>
    <name evidence="13" type="primary">dnaJ</name>
    <name evidence="18" type="ORF">LEQ_0866</name>
</gene>
<evidence type="ECO:0000256" key="13">
    <source>
        <dbReference type="HAMAP-Rule" id="MF_01152"/>
    </source>
</evidence>
<dbReference type="SUPFAM" id="SSF57938">
    <property type="entry name" value="DnaJ/Hsp40 cysteine-rich domain"/>
    <property type="match status" value="1"/>
</dbReference>
<dbReference type="PRINTS" id="PR00625">
    <property type="entry name" value="JDOMAIN"/>
</dbReference>
<dbReference type="PROSITE" id="PS51188">
    <property type="entry name" value="ZF_CR"/>
    <property type="match status" value="1"/>
</dbReference>
<dbReference type="PROSITE" id="PS00636">
    <property type="entry name" value="DNAJ_1"/>
    <property type="match status" value="1"/>
</dbReference>
<dbReference type="NCBIfam" id="NF010869">
    <property type="entry name" value="PRK14276.1"/>
    <property type="match status" value="1"/>
</dbReference>
<reference evidence="18 19" key="1">
    <citation type="journal article" date="2014" name="Genome Announc.">
        <title>The Genome of the Predominant Equine Lactobacillus Species, Lactobacillus equi, Is Reflective of Its Lifestyle Adaptations to an Herbivorous Host.</title>
        <authorList>
            <person name="O'Donnell M.M."/>
            <person name="Harris H.M."/>
            <person name="O'Toole P.W."/>
            <person name="Ross R.P."/>
        </authorList>
    </citation>
    <scope>NUCLEOTIDE SEQUENCE [LARGE SCALE GENOMIC DNA]</scope>
    <source>
        <strain evidence="18 19">DPC 6820</strain>
    </source>
</reference>
<feature type="binding site" evidence="13">
    <location>
        <position position="217"/>
    </location>
    <ligand>
        <name>Zn(2+)</name>
        <dbReference type="ChEBI" id="CHEBI:29105"/>
        <label>1</label>
    </ligand>
</feature>
<proteinExistence type="inferred from homology"/>
<feature type="binding site" evidence="13">
    <location>
        <position position="203"/>
    </location>
    <ligand>
        <name>Zn(2+)</name>
        <dbReference type="ChEBI" id="CHEBI:29105"/>
        <label>2</label>
    </ligand>
</feature>
<evidence type="ECO:0000256" key="12">
    <source>
        <dbReference type="ARBA" id="ARBA00067609"/>
    </source>
</evidence>
<feature type="binding site" evidence="13">
    <location>
        <position position="177"/>
    </location>
    <ligand>
        <name>Zn(2+)</name>
        <dbReference type="ChEBI" id="CHEBI:29105"/>
        <label>2</label>
    </ligand>
</feature>
<evidence type="ECO:0000256" key="3">
    <source>
        <dbReference type="ARBA" id="ARBA00022490"/>
    </source>
</evidence>
<feature type="zinc finger region" description="CR-type" evidence="14">
    <location>
        <begin position="144"/>
        <end position="226"/>
    </location>
</feature>
<dbReference type="PROSITE" id="PS50076">
    <property type="entry name" value="DNAJ_2"/>
    <property type="match status" value="1"/>
</dbReference>
<feature type="repeat" description="CXXCXGXG motif" evidence="13">
    <location>
        <begin position="174"/>
        <end position="181"/>
    </location>
</feature>
<dbReference type="Gene3D" id="2.10.230.10">
    <property type="entry name" value="Heat shock protein DnaJ, cysteine-rich domain"/>
    <property type="match status" value="1"/>
</dbReference>
<keyword evidence="5 13" id="KW-0479">Metal-binding</keyword>
<comment type="cofactor">
    <cofactor evidence="13">
        <name>Zn(2+)</name>
        <dbReference type="ChEBI" id="CHEBI:29105"/>
    </cofactor>
    <text evidence="13">Binds 2 Zn(2+) ions per monomer.</text>
</comment>
<keyword evidence="4 13" id="KW-0235">DNA replication</keyword>
<dbReference type="InterPro" id="IPR002939">
    <property type="entry name" value="DnaJ_C"/>
</dbReference>
<dbReference type="CDD" id="cd10719">
    <property type="entry name" value="DnaJ_zf"/>
    <property type="match status" value="1"/>
</dbReference>
<comment type="domain">
    <text evidence="13">The J domain is necessary and sufficient to stimulate DnaK ATPase activity. Zinc center 1 plays an important role in the autonomous, DnaK-independent chaperone activity of DnaJ. Zinc center 2 is essential for interaction with DnaK and for DnaJ activity.</text>
</comment>
<feature type="repeat" description="CXXCXGXG motif" evidence="13">
    <location>
        <begin position="200"/>
        <end position="207"/>
    </location>
</feature>
<dbReference type="Proteomes" id="UP000018559">
    <property type="component" value="Unassembled WGS sequence"/>
</dbReference>
<dbReference type="SUPFAM" id="SSF49493">
    <property type="entry name" value="HSP40/DnaJ peptide-binding domain"/>
    <property type="match status" value="2"/>
</dbReference>
<dbReference type="FunFam" id="2.10.230.10:FF:000002">
    <property type="entry name" value="Molecular chaperone DnaJ"/>
    <property type="match status" value="1"/>
</dbReference>
<dbReference type="InterPro" id="IPR001623">
    <property type="entry name" value="DnaJ_domain"/>
</dbReference>
<keyword evidence="7 13" id="KW-0863">Zinc-finger</keyword>
<feature type="repeat" description="CXXCXGXG motif" evidence="13">
    <location>
        <begin position="214"/>
        <end position="221"/>
    </location>
</feature>
<dbReference type="GO" id="GO:0005524">
    <property type="term" value="F:ATP binding"/>
    <property type="evidence" value="ECO:0007669"/>
    <property type="project" value="InterPro"/>
</dbReference>
<dbReference type="GO" id="GO:0031072">
    <property type="term" value="F:heat shock protein binding"/>
    <property type="evidence" value="ECO:0007669"/>
    <property type="project" value="InterPro"/>
</dbReference>
<dbReference type="GO" id="GO:0042026">
    <property type="term" value="P:protein refolding"/>
    <property type="evidence" value="ECO:0007669"/>
    <property type="project" value="TreeGrafter"/>
</dbReference>
<evidence type="ECO:0000256" key="14">
    <source>
        <dbReference type="PROSITE-ProRule" id="PRU00546"/>
    </source>
</evidence>
<evidence type="ECO:0000313" key="19">
    <source>
        <dbReference type="Proteomes" id="UP000018559"/>
    </source>
</evidence>